<protein>
    <recommendedName>
        <fullName evidence="3">Monooxygenase</fullName>
    </recommendedName>
</protein>
<dbReference type="Gene3D" id="3.30.70.100">
    <property type="match status" value="1"/>
</dbReference>
<gene>
    <name evidence="1" type="ORF">FC56_GL000085</name>
</gene>
<proteinExistence type="predicted"/>
<keyword evidence="2" id="KW-1185">Reference proteome</keyword>
<accession>A0A0R2CR25</accession>
<sequence>MISQIAITFGSEKILRDIIAKNPDRSLYLYSSQDDSGKLMLLDASGSKSIFNSPVIYDVLGYAGTDKWNGFVNLTTIALDSDQQKIFDAKINQVMAASLPDGMGSIYSMNYHKDINQRVLLTTWDNFDSYSVWQESIALSQKYRNSPSFYMSNSSFVPAKDKKDNK</sequence>
<dbReference type="PATRIC" id="fig|1423802.4.peg.86"/>
<organism evidence="1 2">
    <name type="scientific">Lentilactobacillus senioris DSM 24302 = JCM 17472</name>
    <dbReference type="NCBI Taxonomy" id="1423802"/>
    <lineage>
        <taxon>Bacteria</taxon>
        <taxon>Bacillati</taxon>
        <taxon>Bacillota</taxon>
        <taxon>Bacilli</taxon>
        <taxon>Lactobacillales</taxon>
        <taxon>Lactobacillaceae</taxon>
        <taxon>Lentilactobacillus</taxon>
    </lineage>
</organism>
<evidence type="ECO:0000313" key="1">
    <source>
        <dbReference type="EMBL" id="KRM94104.1"/>
    </source>
</evidence>
<dbReference type="AlphaFoldDB" id="A0A0R2CR25"/>
<dbReference type="EMBL" id="AYZR01000007">
    <property type="protein sequence ID" value="KRM94104.1"/>
    <property type="molecule type" value="Genomic_DNA"/>
</dbReference>
<reference evidence="1 2" key="1">
    <citation type="journal article" date="2015" name="Genome Announc.">
        <title>Expanding the biotechnology potential of lactobacilli through comparative genomics of 213 strains and associated genera.</title>
        <authorList>
            <person name="Sun Z."/>
            <person name="Harris H.M."/>
            <person name="McCann A."/>
            <person name="Guo C."/>
            <person name="Argimon S."/>
            <person name="Zhang W."/>
            <person name="Yang X."/>
            <person name="Jeffery I.B."/>
            <person name="Cooney J.C."/>
            <person name="Kagawa T.F."/>
            <person name="Liu W."/>
            <person name="Song Y."/>
            <person name="Salvetti E."/>
            <person name="Wrobel A."/>
            <person name="Rasinkangas P."/>
            <person name="Parkhill J."/>
            <person name="Rea M.C."/>
            <person name="O'Sullivan O."/>
            <person name="Ritari J."/>
            <person name="Douillard F.P."/>
            <person name="Paul Ross R."/>
            <person name="Yang R."/>
            <person name="Briner A.E."/>
            <person name="Felis G.E."/>
            <person name="de Vos W.M."/>
            <person name="Barrangou R."/>
            <person name="Klaenhammer T.R."/>
            <person name="Caufield P.W."/>
            <person name="Cui Y."/>
            <person name="Zhang H."/>
            <person name="O'Toole P.W."/>
        </authorList>
    </citation>
    <scope>NUCLEOTIDE SEQUENCE [LARGE SCALE GENOMIC DNA]</scope>
    <source>
        <strain evidence="1 2">DSM 24302</strain>
    </source>
</reference>
<evidence type="ECO:0000313" key="2">
    <source>
        <dbReference type="Proteomes" id="UP000051256"/>
    </source>
</evidence>
<name>A0A0R2CR25_9LACO</name>
<evidence type="ECO:0008006" key="3">
    <source>
        <dbReference type="Google" id="ProtNLM"/>
    </source>
</evidence>
<comment type="caution">
    <text evidence="1">The sequence shown here is derived from an EMBL/GenBank/DDBJ whole genome shotgun (WGS) entry which is preliminary data.</text>
</comment>
<dbReference type="Proteomes" id="UP000051256">
    <property type="component" value="Unassembled WGS sequence"/>
</dbReference>
<dbReference type="RefSeq" id="WP_054671023.1">
    <property type="nucleotide sequence ID" value="NZ_AYZR01000007.1"/>
</dbReference>
<dbReference type="STRING" id="1423802.FC56_GL000085"/>